<feature type="compositionally biased region" description="Basic and acidic residues" evidence="1">
    <location>
        <begin position="121"/>
        <end position="133"/>
    </location>
</feature>
<reference evidence="2 3" key="1">
    <citation type="journal article" date="2024" name="Commun. Biol.">
        <title>Comparative genomic analysis of thermophilic fungi reveals convergent evolutionary adaptations and gene losses.</title>
        <authorList>
            <person name="Steindorff A.S."/>
            <person name="Aguilar-Pontes M.V."/>
            <person name="Robinson A.J."/>
            <person name="Andreopoulos B."/>
            <person name="LaButti K."/>
            <person name="Kuo A."/>
            <person name="Mondo S."/>
            <person name="Riley R."/>
            <person name="Otillar R."/>
            <person name="Haridas S."/>
            <person name="Lipzen A."/>
            <person name="Grimwood J."/>
            <person name="Schmutz J."/>
            <person name="Clum A."/>
            <person name="Reid I.D."/>
            <person name="Moisan M.C."/>
            <person name="Butler G."/>
            <person name="Nguyen T.T.M."/>
            <person name="Dewar K."/>
            <person name="Conant G."/>
            <person name="Drula E."/>
            <person name="Henrissat B."/>
            <person name="Hansel C."/>
            <person name="Singer S."/>
            <person name="Hutchinson M.I."/>
            <person name="de Vries R.P."/>
            <person name="Natvig D.O."/>
            <person name="Powell A.J."/>
            <person name="Tsang A."/>
            <person name="Grigoriev I.V."/>
        </authorList>
    </citation>
    <scope>NUCLEOTIDE SEQUENCE [LARGE SCALE GENOMIC DNA]</scope>
    <source>
        <strain evidence="2 3">CBS 620.91</strain>
    </source>
</reference>
<feature type="compositionally biased region" description="Pro residues" evidence="1">
    <location>
        <begin position="18"/>
        <end position="29"/>
    </location>
</feature>
<sequence length="133" mass="14401">MPQPPNQQHPIAPRPNQGYPPQPPPPPRPNTGVTATGRHTVVSRGDGGPVSEPLTITTTTITTITTTTVTTVTPTQSITATNTNIRVNSNVVQSGGSQQGRPRAPGPGIRSLKMRRRRETTRRETRREQKTRG</sequence>
<dbReference type="EMBL" id="JAZGSY010000015">
    <property type="protein sequence ID" value="KAL1843501.1"/>
    <property type="molecule type" value="Genomic_DNA"/>
</dbReference>
<organism evidence="2 3">
    <name type="scientific">Humicola insolens</name>
    <name type="common">Soft-rot fungus</name>
    <dbReference type="NCBI Taxonomy" id="85995"/>
    <lineage>
        <taxon>Eukaryota</taxon>
        <taxon>Fungi</taxon>
        <taxon>Dikarya</taxon>
        <taxon>Ascomycota</taxon>
        <taxon>Pezizomycotina</taxon>
        <taxon>Sordariomycetes</taxon>
        <taxon>Sordariomycetidae</taxon>
        <taxon>Sordariales</taxon>
        <taxon>Chaetomiaceae</taxon>
        <taxon>Mycothermus</taxon>
    </lineage>
</organism>
<feature type="region of interest" description="Disordered" evidence="1">
    <location>
        <begin position="1"/>
        <end position="55"/>
    </location>
</feature>
<comment type="caution">
    <text evidence="2">The sequence shown here is derived from an EMBL/GenBank/DDBJ whole genome shotgun (WGS) entry which is preliminary data.</text>
</comment>
<evidence type="ECO:0000313" key="2">
    <source>
        <dbReference type="EMBL" id="KAL1843501.1"/>
    </source>
</evidence>
<evidence type="ECO:0000313" key="3">
    <source>
        <dbReference type="Proteomes" id="UP001583172"/>
    </source>
</evidence>
<feature type="region of interest" description="Disordered" evidence="1">
    <location>
        <begin position="90"/>
        <end position="133"/>
    </location>
</feature>
<gene>
    <name evidence="2" type="ORF">VTJ49DRAFT_1372</name>
</gene>
<evidence type="ECO:0000256" key="1">
    <source>
        <dbReference type="SAM" id="MobiDB-lite"/>
    </source>
</evidence>
<proteinExistence type="predicted"/>
<feature type="compositionally biased region" description="Polar residues" evidence="1">
    <location>
        <begin position="90"/>
        <end position="100"/>
    </location>
</feature>
<keyword evidence="3" id="KW-1185">Reference proteome</keyword>
<name>A0ABR3VNU1_HUMIN</name>
<protein>
    <submittedName>
        <fullName evidence="2">Uncharacterized protein</fullName>
    </submittedName>
</protein>
<dbReference type="Proteomes" id="UP001583172">
    <property type="component" value="Unassembled WGS sequence"/>
</dbReference>
<accession>A0ABR3VNU1</accession>